<dbReference type="PROSITE" id="PS50110">
    <property type="entry name" value="RESPONSE_REGULATORY"/>
    <property type="match status" value="1"/>
</dbReference>
<feature type="domain" description="HTH LytTR-type" evidence="3">
    <location>
        <begin position="136"/>
        <end position="235"/>
    </location>
</feature>
<evidence type="ECO:0000313" key="4">
    <source>
        <dbReference type="EMBL" id="MFD2934940.1"/>
    </source>
</evidence>
<dbReference type="PANTHER" id="PTHR37299">
    <property type="entry name" value="TRANSCRIPTIONAL REGULATOR-RELATED"/>
    <property type="match status" value="1"/>
</dbReference>
<dbReference type="SUPFAM" id="SSF52172">
    <property type="entry name" value="CheY-like"/>
    <property type="match status" value="1"/>
</dbReference>
<dbReference type="InterPro" id="IPR007492">
    <property type="entry name" value="LytTR_DNA-bd_dom"/>
</dbReference>
<dbReference type="Gene3D" id="3.40.50.2300">
    <property type="match status" value="1"/>
</dbReference>
<comment type="caution">
    <text evidence="4">The sequence shown here is derived from an EMBL/GenBank/DDBJ whole genome shotgun (WGS) entry which is preliminary data.</text>
</comment>
<evidence type="ECO:0000259" key="3">
    <source>
        <dbReference type="PROSITE" id="PS50930"/>
    </source>
</evidence>
<dbReference type="Pfam" id="PF04397">
    <property type="entry name" value="LytTR"/>
    <property type="match status" value="1"/>
</dbReference>
<accession>A0ABW6AL80</accession>
<dbReference type="PANTHER" id="PTHR37299:SF1">
    <property type="entry name" value="STAGE 0 SPORULATION PROTEIN A HOMOLOG"/>
    <property type="match status" value="1"/>
</dbReference>
<protein>
    <submittedName>
        <fullName evidence="4">LytR/AlgR family response regulator transcription factor</fullName>
    </submittedName>
</protein>
<dbReference type="InterPro" id="IPR046947">
    <property type="entry name" value="LytR-like"/>
</dbReference>
<keyword evidence="5" id="KW-1185">Reference proteome</keyword>
<evidence type="ECO:0000313" key="5">
    <source>
        <dbReference type="Proteomes" id="UP001597512"/>
    </source>
</evidence>
<dbReference type="Pfam" id="PF00072">
    <property type="entry name" value="Response_reg"/>
    <property type="match status" value="1"/>
</dbReference>
<dbReference type="EMBL" id="JBHUOM010000007">
    <property type="protein sequence ID" value="MFD2934940.1"/>
    <property type="molecule type" value="Genomic_DNA"/>
</dbReference>
<evidence type="ECO:0000259" key="2">
    <source>
        <dbReference type="PROSITE" id="PS50110"/>
    </source>
</evidence>
<dbReference type="RefSeq" id="WP_381501898.1">
    <property type="nucleotide sequence ID" value="NZ_JBHUOM010000007.1"/>
</dbReference>
<keyword evidence="1" id="KW-0597">Phosphoprotein</keyword>
<gene>
    <name evidence="4" type="ORF">ACFS25_14185</name>
</gene>
<dbReference type="SMART" id="SM00448">
    <property type="entry name" value="REC"/>
    <property type="match status" value="1"/>
</dbReference>
<name>A0ABW6AL80_9BACT</name>
<evidence type="ECO:0000256" key="1">
    <source>
        <dbReference type="PROSITE-ProRule" id="PRU00169"/>
    </source>
</evidence>
<dbReference type="PROSITE" id="PS50930">
    <property type="entry name" value="HTH_LYTTR"/>
    <property type="match status" value="1"/>
</dbReference>
<proteinExistence type="predicted"/>
<reference evidence="5" key="1">
    <citation type="journal article" date="2019" name="Int. J. Syst. Evol. Microbiol.">
        <title>The Global Catalogue of Microorganisms (GCM) 10K type strain sequencing project: providing services to taxonomists for standard genome sequencing and annotation.</title>
        <authorList>
            <consortium name="The Broad Institute Genomics Platform"/>
            <consortium name="The Broad Institute Genome Sequencing Center for Infectious Disease"/>
            <person name="Wu L."/>
            <person name="Ma J."/>
        </authorList>
    </citation>
    <scope>NUCLEOTIDE SEQUENCE [LARGE SCALE GENOMIC DNA]</scope>
    <source>
        <strain evidence="5">KCTC 52490</strain>
    </source>
</reference>
<sequence length="239" mass="27165">MPLTCLLVDDEPPALEVLESHAAQVSQLVIVGKCENALDAFRILQTQSVDLLFLDIQMPTLLGTDFLRSLRRPPKVIFTTAYREYALDGFELNAVDYLLKPIALDRFLRAVDKVMHPDASPLPAPNRSVANQEEFLYLRADRRMVRVQLADLVYVESMKDYVRLYTVADPPLLIKRTISSLETLLPENRFLRIHRSFLVALDKISAFTAAHVFLSHQELPIGRLYCPHVLRTLAGLRLA</sequence>
<feature type="domain" description="Response regulatory" evidence="2">
    <location>
        <begin position="4"/>
        <end position="115"/>
    </location>
</feature>
<dbReference type="Proteomes" id="UP001597512">
    <property type="component" value="Unassembled WGS sequence"/>
</dbReference>
<dbReference type="InterPro" id="IPR011006">
    <property type="entry name" value="CheY-like_superfamily"/>
</dbReference>
<dbReference type="InterPro" id="IPR001789">
    <property type="entry name" value="Sig_transdc_resp-reg_receiver"/>
</dbReference>
<dbReference type="Gene3D" id="2.40.50.1020">
    <property type="entry name" value="LytTr DNA-binding domain"/>
    <property type="match status" value="1"/>
</dbReference>
<feature type="modified residue" description="4-aspartylphosphate" evidence="1">
    <location>
        <position position="55"/>
    </location>
</feature>
<dbReference type="SMART" id="SM00850">
    <property type="entry name" value="LytTR"/>
    <property type="match status" value="1"/>
</dbReference>
<organism evidence="4 5">
    <name type="scientific">Spirosoma flavum</name>
    <dbReference type="NCBI Taxonomy" id="2048557"/>
    <lineage>
        <taxon>Bacteria</taxon>
        <taxon>Pseudomonadati</taxon>
        <taxon>Bacteroidota</taxon>
        <taxon>Cytophagia</taxon>
        <taxon>Cytophagales</taxon>
        <taxon>Cytophagaceae</taxon>
        <taxon>Spirosoma</taxon>
    </lineage>
</organism>